<dbReference type="AlphaFoldDB" id="A0AA47NUK7"/>
<dbReference type="Pfam" id="PF23344">
    <property type="entry name" value="ZP-N"/>
    <property type="match status" value="1"/>
</dbReference>
<keyword evidence="4" id="KW-1133">Transmembrane helix</keyword>
<feature type="signal peptide" evidence="5">
    <location>
        <begin position="1"/>
        <end position="19"/>
    </location>
</feature>
<evidence type="ECO:0000256" key="1">
    <source>
        <dbReference type="ARBA" id="ARBA00022729"/>
    </source>
</evidence>
<dbReference type="Pfam" id="PF00100">
    <property type="entry name" value="Zona_pellucida"/>
    <property type="match status" value="1"/>
</dbReference>
<keyword evidence="3" id="KW-0325">Glycoprotein</keyword>
<reference evidence="7" key="1">
    <citation type="journal article" date="2023" name="Front. Mar. Sci.">
        <title>A new Merluccius polli reference genome to investigate the effects of global change in West African waters.</title>
        <authorList>
            <person name="Mateo J.L."/>
            <person name="Blanco-Fernandez C."/>
            <person name="Garcia-Vazquez E."/>
            <person name="Machado-Schiaffino G."/>
        </authorList>
    </citation>
    <scope>NUCLEOTIDE SEQUENCE</scope>
    <source>
        <strain evidence="7">C29</strain>
        <tissue evidence="7">Fin</tissue>
    </source>
</reference>
<dbReference type="Gene3D" id="2.60.40.4100">
    <property type="entry name" value="Zona pellucida, ZP-C domain"/>
    <property type="match status" value="1"/>
</dbReference>
<keyword evidence="4" id="KW-0812">Transmembrane</keyword>
<evidence type="ECO:0000313" key="8">
    <source>
        <dbReference type="Proteomes" id="UP001174136"/>
    </source>
</evidence>
<dbReference type="InterPro" id="IPR055356">
    <property type="entry name" value="ZP-N"/>
</dbReference>
<evidence type="ECO:0000256" key="4">
    <source>
        <dbReference type="SAM" id="Phobius"/>
    </source>
</evidence>
<dbReference type="PANTHER" id="PTHR14002">
    <property type="entry name" value="ENDOGLIN/TGF-BETA RECEPTOR TYPE III"/>
    <property type="match status" value="1"/>
</dbReference>
<proteinExistence type="predicted"/>
<keyword evidence="4" id="KW-0472">Membrane</keyword>
<dbReference type="InterPro" id="IPR001507">
    <property type="entry name" value="ZP_dom"/>
</dbReference>
<gene>
    <name evidence="7" type="primary">OIT3</name>
    <name evidence="7" type="ORF">N1851_027085</name>
</gene>
<feature type="transmembrane region" description="Helical" evidence="4">
    <location>
        <begin position="681"/>
        <end position="702"/>
    </location>
</feature>
<dbReference type="EMBL" id="JAOPHQ010005129">
    <property type="protein sequence ID" value="KAK0136732.1"/>
    <property type="molecule type" value="Genomic_DNA"/>
</dbReference>
<accession>A0AA47NUK7</accession>
<organism evidence="7 8">
    <name type="scientific">Merluccius polli</name>
    <name type="common">Benguela hake</name>
    <name type="synonym">Merluccius cadenati</name>
    <dbReference type="NCBI Taxonomy" id="89951"/>
    <lineage>
        <taxon>Eukaryota</taxon>
        <taxon>Metazoa</taxon>
        <taxon>Chordata</taxon>
        <taxon>Craniata</taxon>
        <taxon>Vertebrata</taxon>
        <taxon>Euteleostomi</taxon>
        <taxon>Actinopterygii</taxon>
        <taxon>Neopterygii</taxon>
        <taxon>Teleostei</taxon>
        <taxon>Neoteleostei</taxon>
        <taxon>Acanthomorphata</taxon>
        <taxon>Zeiogadaria</taxon>
        <taxon>Gadariae</taxon>
        <taxon>Gadiformes</taxon>
        <taxon>Gadoidei</taxon>
        <taxon>Merlucciidae</taxon>
        <taxon>Merluccius</taxon>
    </lineage>
</organism>
<dbReference type="Gene3D" id="2.60.40.3210">
    <property type="entry name" value="Zona pellucida, ZP-N domain"/>
    <property type="match status" value="1"/>
</dbReference>
<evidence type="ECO:0000259" key="6">
    <source>
        <dbReference type="PROSITE" id="PS51034"/>
    </source>
</evidence>
<evidence type="ECO:0000313" key="7">
    <source>
        <dbReference type="EMBL" id="KAK0136732.1"/>
    </source>
</evidence>
<dbReference type="SMART" id="SM00241">
    <property type="entry name" value="ZP"/>
    <property type="match status" value="1"/>
</dbReference>
<feature type="domain" description="ZP" evidence="6">
    <location>
        <begin position="382"/>
        <end position="627"/>
    </location>
</feature>
<dbReference type="PANTHER" id="PTHR14002:SF59">
    <property type="entry name" value="CUB AND ZONA PELLUCIDA-LIKE DOMAIN-CONTAINING PROTEIN 1-RELATED"/>
    <property type="match status" value="1"/>
</dbReference>
<evidence type="ECO:0000256" key="2">
    <source>
        <dbReference type="ARBA" id="ARBA00023157"/>
    </source>
</evidence>
<dbReference type="InterPro" id="IPR042235">
    <property type="entry name" value="ZP-C_dom"/>
</dbReference>
<keyword evidence="8" id="KW-1185">Reference proteome</keyword>
<keyword evidence="2" id="KW-1015">Disulfide bond</keyword>
<dbReference type="PROSITE" id="PS51034">
    <property type="entry name" value="ZP_2"/>
    <property type="match status" value="1"/>
</dbReference>
<evidence type="ECO:0000256" key="5">
    <source>
        <dbReference type="SAM" id="SignalP"/>
    </source>
</evidence>
<sequence length="719" mass="79202">MAIRAILMFLPTIVGIALSENDFYGESLSFMSPQKMKDGTVQVSFYYRENGRGSCQDRLSYPCESGSCSNMEDTKPVITDRDSSGGDRWCQSEGQARATLNNQSFVLRDTGCCWPPNVNGKTSWTAGGKLDLGYRSDTHTYNKCPITATVASLRVPQNCFPKLRLLAYDPDGDHVRCFFASKSVDSNVTLDENECTITAPGLLGVGLHVFELVLEDHPNKDVNLTYDDGSSSERKAFNIHSGVHSTPFSQISLQFTLQILPPLQNCIAGDVVPQYLLPTVSHGDVRQASVGVKFQLHVHAQASEAKIFDFQVSGPQNMTKEFTNGTLGNASVILNWTPALSDLHRLVPVCFTAETYASQSEMRCVIVMVTRSSATEGKAVVKCSTTQMTVSLEKDSMSGIDKNWLKMDDPSCSMTSNDTHIMATMSFNTCGTKLEDTGNFLIFKNEINSFELPSAVITRRRQVKIGFSCQFPKTISISSSYQLQNSDYIFTESSFGSFGYTFGIFEDSSFTNSIGADAYPIEVKLLDKVFMGIRAVSDLPSITLFVESCKATPDDNPENSVFYYLIRNGCVMDETFEAHASDPTSFNFELQSFKFVGDFDQVYISCSVILCETGNPMSRCAQGCVNKPSQRRKRALSKETASHLIIKGPFKLLKEVNSPDPQTKVGAGRLKALLSPFTGTAVLGILFTLTVLLLVGFITAYVRKSKTEDRQTLITECEG</sequence>
<keyword evidence="1 5" id="KW-0732">Signal</keyword>
<feature type="chain" id="PRO_5041226634" evidence="5">
    <location>
        <begin position="20"/>
        <end position="719"/>
    </location>
</feature>
<evidence type="ECO:0000256" key="3">
    <source>
        <dbReference type="ARBA" id="ARBA00023180"/>
    </source>
</evidence>
<name>A0AA47NUK7_MERPO</name>
<dbReference type="InterPro" id="IPR048290">
    <property type="entry name" value="ZP_chr"/>
</dbReference>
<dbReference type="Proteomes" id="UP001174136">
    <property type="component" value="Unassembled WGS sequence"/>
</dbReference>
<comment type="caution">
    <text evidence="7">The sequence shown here is derived from an EMBL/GenBank/DDBJ whole genome shotgun (WGS) entry which is preliminary data.</text>
</comment>
<dbReference type="InterPro" id="IPR055355">
    <property type="entry name" value="ZP-C"/>
</dbReference>
<dbReference type="PRINTS" id="PR00023">
    <property type="entry name" value="ZPELLUCIDA"/>
</dbReference>
<protein>
    <submittedName>
        <fullName evidence="7">Oncoprotein-induced transcript 3 protein</fullName>
    </submittedName>
</protein>